<keyword evidence="3" id="KW-1185">Reference proteome</keyword>
<feature type="region of interest" description="Disordered" evidence="1">
    <location>
        <begin position="1"/>
        <end position="27"/>
    </location>
</feature>
<name>A0A9P9EWN5_9HYPO</name>
<dbReference type="AlphaFoldDB" id="A0A9P9EWN5"/>
<comment type="caution">
    <text evidence="2">The sequence shown here is derived from an EMBL/GenBank/DDBJ whole genome shotgun (WGS) entry which is preliminary data.</text>
</comment>
<proteinExistence type="predicted"/>
<dbReference type="EMBL" id="JAGMUU010000008">
    <property type="protein sequence ID" value="KAH7146740.1"/>
    <property type="molecule type" value="Genomic_DNA"/>
</dbReference>
<sequence>MASPSQQPADCTSQSQMSIDPAVDAELTSSEAPNFDRIFRARYPHKGQLGPSGKRRTKGAVVYECLLCSSDQTWSNPKLDNAIYYAKRKHSDIINSSDNTILERSSDIGPSLKQARLGDYYTTNPSESAVRRTDRRLHLDSAEWLSQRYMMNRELHEQNKLLSDWPPPITSEAPWRNQHITEPAVPWPPIYDTEVIEEAIRFIVLEEREGRARRALLLDYEVDGLEITEEVDRESEGEECIVVKVKTRRTPSYPGFHLTSQFTM</sequence>
<protein>
    <submittedName>
        <fullName evidence="2">Uncharacterized protein</fullName>
    </submittedName>
</protein>
<evidence type="ECO:0000313" key="3">
    <source>
        <dbReference type="Proteomes" id="UP000717696"/>
    </source>
</evidence>
<reference evidence="2" key="1">
    <citation type="journal article" date="2021" name="Nat. Commun.">
        <title>Genetic determinants of endophytism in the Arabidopsis root mycobiome.</title>
        <authorList>
            <person name="Mesny F."/>
            <person name="Miyauchi S."/>
            <person name="Thiergart T."/>
            <person name="Pickel B."/>
            <person name="Atanasova L."/>
            <person name="Karlsson M."/>
            <person name="Huettel B."/>
            <person name="Barry K.W."/>
            <person name="Haridas S."/>
            <person name="Chen C."/>
            <person name="Bauer D."/>
            <person name="Andreopoulos W."/>
            <person name="Pangilinan J."/>
            <person name="LaButti K."/>
            <person name="Riley R."/>
            <person name="Lipzen A."/>
            <person name="Clum A."/>
            <person name="Drula E."/>
            <person name="Henrissat B."/>
            <person name="Kohler A."/>
            <person name="Grigoriev I.V."/>
            <person name="Martin F.M."/>
            <person name="Hacquard S."/>
        </authorList>
    </citation>
    <scope>NUCLEOTIDE SEQUENCE</scope>
    <source>
        <strain evidence="2">MPI-CAGE-AT-0021</strain>
    </source>
</reference>
<accession>A0A9P9EWN5</accession>
<organism evidence="2 3">
    <name type="scientific">Dactylonectria estremocensis</name>
    <dbReference type="NCBI Taxonomy" id="1079267"/>
    <lineage>
        <taxon>Eukaryota</taxon>
        <taxon>Fungi</taxon>
        <taxon>Dikarya</taxon>
        <taxon>Ascomycota</taxon>
        <taxon>Pezizomycotina</taxon>
        <taxon>Sordariomycetes</taxon>
        <taxon>Hypocreomycetidae</taxon>
        <taxon>Hypocreales</taxon>
        <taxon>Nectriaceae</taxon>
        <taxon>Dactylonectria</taxon>
    </lineage>
</organism>
<gene>
    <name evidence="2" type="ORF">B0J13DRAFT_524487</name>
</gene>
<feature type="compositionally biased region" description="Polar residues" evidence="1">
    <location>
        <begin position="1"/>
        <end position="18"/>
    </location>
</feature>
<dbReference type="OrthoDB" id="5098297at2759"/>
<evidence type="ECO:0000313" key="2">
    <source>
        <dbReference type="EMBL" id="KAH7146740.1"/>
    </source>
</evidence>
<evidence type="ECO:0000256" key="1">
    <source>
        <dbReference type="SAM" id="MobiDB-lite"/>
    </source>
</evidence>
<dbReference type="Proteomes" id="UP000717696">
    <property type="component" value="Unassembled WGS sequence"/>
</dbReference>